<comment type="caution">
    <text evidence="2">The sequence shown here is derived from an EMBL/GenBank/DDBJ whole genome shotgun (WGS) entry which is preliminary data.</text>
</comment>
<evidence type="ECO:0000256" key="1">
    <source>
        <dbReference type="SAM" id="MobiDB-lite"/>
    </source>
</evidence>
<accession>A0ABQ9UPK9</accession>
<dbReference type="EMBL" id="JASSZA010000011">
    <property type="protein sequence ID" value="KAK2099013.1"/>
    <property type="molecule type" value="Genomic_DNA"/>
</dbReference>
<keyword evidence="3" id="KW-1185">Reference proteome</keyword>
<evidence type="ECO:0000313" key="2">
    <source>
        <dbReference type="EMBL" id="KAK2099013.1"/>
    </source>
</evidence>
<sequence length="120" mass="13050">RYTLGAFHPSLARQSPLCAAHSTFTVTFSRESEAESTGLPVWGREAECPTCPTPSEVPSPKNTRRKGQLPLNKPTGLLQRSSSSLRCFCSRSSKPWLGGGDHLRELADPAAASEPDSPWR</sequence>
<dbReference type="Proteomes" id="UP001266305">
    <property type="component" value="Unassembled WGS sequence"/>
</dbReference>
<proteinExistence type="predicted"/>
<protein>
    <submittedName>
        <fullName evidence="2">Uncharacterized protein</fullName>
    </submittedName>
</protein>
<name>A0ABQ9UPK9_SAGOE</name>
<feature type="region of interest" description="Disordered" evidence="1">
    <location>
        <begin position="35"/>
        <end position="120"/>
    </location>
</feature>
<organism evidence="2 3">
    <name type="scientific">Saguinus oedipus</name>
    <name type="common">Cotton-top tamarin</name>
    <name type="synonym">Oedipomidas oedipus</name>
    <dbReference type="NCBI Taxonomy" id="9490"/>
    <lineage>
        <taxon>Eukaryota</taxon>
        <taxon>Metazoa</taxon>
        <taxon>Chordata</taxon>
        <taxon>Craniata</taxon>
        <taxon>Vertebrata</taxon>
        <taxon>Euteleostomi</taxon>
        <taxon>Mammalia</taxon>
        <taxon>Eutheria</taxon>
        <taxon>Euarchontoglires</taxon>
        <taxon>Primates</taxon>
        <taxon>Haplorrhini</taxon>
        <taxon>Platyrrhini</taxon>
        <taxon>Cebidae</taxon>
        <taxon>Callitrichinae</taxon>
        <taxon>Saguinus</taxon>
    </lineage>
</organism>
<feature type="compositionally biased region" description="Low complexity" evidence="1">
    <location>
        <begin position="77"/>
        <end position="93"/>
    </location>
</feature>
<feature type="compositionally biased region" description="Low complexity" evidence="1">
    <location>
        <begin position="108"/>
        <end position="120"/>
    </location>
</feature>
<feature type="non-terminal residue" evidence="2">
    <location>
        <position position="1"/>
    </location>
</feature>
<reference evidence="2 3" key="1">
    <citation type="submission" date="2023-05" db="EMBL/GenBank/DDBJ databases">
        <title>B98-5 Cell Line De Novo Hybrid Assembly: An Optical Mapping Approach.</title>
        <authorList>
            <person name="Kananen K."/>
            <person name="Auerbach J.A."/>
            <person name="Kautto E."/>
            <person name="Blachly J.S."/>
        </authorList>
    </citation>
    <scope>NUCLEOTIDE SEQUENCE [LARGE SCALE GENOMIC DNA]</scope>
    <source>
        <strain evidence="2">B95-8</strain>
        <tissue evidence="2">Cell line</tissue>
    </source>
</reference>
<feature type="non-terminal residue" evidence="2">
    <location>
        <position position="120"/>
    </location>
</feature>
<gene>
    <name evidence="2" type="ORF">P7K49_024464</name>
</gene>
<evidence type="ECO:0000313" key="3">
    <source>
        <dbReference type="Proteomes" id="UP001266305"/>
    </source>
</evidence>